<feature type="chain" id="PRO_5015655984" evidence="2">
    <location>
        <begin position="18"/>
        <end position="223"/>
    </location>
</feature>
<proteinExistence type="predicted"/>
<accession>A0A2U3EGR2</accession>
<evidence type="ECO:0000313" key="4">
    <source>
        <dbReference type="Proteomes" id="UP000245956"/>
    </source>
</evidence>
<dbReference type="EMBL" id="LCWV01000004">
    <property type="protein sequence ID" value="PWI73714.1"/>
    <property type="molecule type" value="Genomic_DNA"/>
</dbReference>
<reference evidence="3 4" key="1">
    <citation type="journal article" date="2016" name="Front. Microbiol.">
        <title>Genome and transcriptome sequences reveal the specific parasitism of the nematophagous Purpureocillium lilacinum 36-1.</title>
        <authorList>
            <person name="Xie J."/>
            <person name="Li S."/>
            <person name="Mo C."/>
            <person name="Xiao X."/>
            <person name="Peng D."/>
            <person name="Wang G."/>
            <person name="Xiao Y."/>
        </authorList>
    </citation>
    <scope>NUCLEOTIDE SEQUENCE [LARGE SCALE GENOMIC DNA]</scope>
    <source>
        <strain evidence="3 4">36-1</strain>
    </source>
</reference>
<organism evidence="3 4">
    <name type="scientific">Purpureocillium lilacinum</name>
    <name type="common">Paecilomyces lilacinus</name>
    <dbReference type="NCBI Taxonomy" id="33203"/>
    <lineage>
        <taxon>Eukaryota</taxon>
        <taxon>Fungi</taxon>
        <taxon>Dikarya</taxon>
        <taxon>Ascomycota</taxon>
        <taxon>Pezizomycotina</taxon>
        <taxon>Sordariomycetes</taxon>
        <taxon>Hypocreomycetidae</taxon>
        <taxon>Hypocreales</taxon>
        <taxon>Ophiocordycipitaceae</taxon>
        <taxon>Purpureocillium</taxon>
    </lineage>
</organism>
<name>A0A2U3EGR2_PURLI</name>
<feature type="compositionally biased region" description="Basic and acidic residues" evidence="1">
    <location>
        <begin position="114"/>
        <end position="135"/>
    </location>
</feature>
<dbReference type="AlphaFoldDB" id="A0A2U3EGR2"/>
<keyword evidence="2" id="KW-0732">Signal</keyword>
<evidence type="ECO:0000256" key="1">
    <source>
        <dbReference type="SAM" id="MobiDB-lite"/>
    </source>
</evidence>
<dbReference type="Proteomes" id="UP000245956">
    <property type="component" value="Unassembled WGS sequence"/>
</dbReference>
<gene>
    <name evidence="3" type="ORF">PCL_08990</name>
</gene>
<protein>
    <submittedName>
        <fullName evidence="3">Uncharacterized protein</fullName>
    </submittedName>
</protein>
<feature type="region of interest" description="Disordered" evidence="1">
    <location>
        <begin position="87"/>
        <end position="139"/>
    </location>
</feature>
<sequence>MKLQLLLPFALSHVALAVPPANQALPVPTGIPNIGKYIPSGLPIRDYPGKCRRGKATMQNKLGTNIFHCEVANESIPLLNKTSKKGGISNFPAPRALTAPGGHLRPPPSAQRQSLREAQRESRREAQWEARREAQWEPQGETQFPVMRRIMQLVLWRESTLKRETASRPGRQLQLPKHEGFVGKRNGLASVGVYDTSGLHVMAQLYCHPPTFGVGDEHLGTWL</sequence>
<evidence type="ECO:0000256" key="2">
    <source>
        <dbReference type="SAM" id="SignalP"/>
    </source>
</evidence>
<evidence type="ECO:0000313" key="3">
    <source>
        <dbReference type="EMBL" id="PWI73714.1"/>
    </source>
</evidence>
<comment type="caution">
    <text evidence="3">The sequence shown here is derived from an EMBL/GenBank/DDBJ whole genome shotgun (WGS) entry which is preliminary data.</text>
</comment>
<feature type="signal peptide" evidence="2">
    <location>
        <begin position="1"/>
        <end position="17"/>
    </location>
</feature>